<accession>A0A644ZGF0</accession>
<comment type="caution">
    <text evidence="1">The sequence shown here is derived from an EMBL/GenBank/DDBJ whole genome shotgun (WGS) entry which is preliminary data.</text>
</comment>
<keyword evidence="1" id="KW-0808">Transferase</keyword>
<sequence length="210" mass="23380">MEHKMVMTIGREFGSGGREIGKLAAQRLGLPYYDKELIVLAAEKSGLSPEYLAGLDEQSVSSFLYSFSGANFSMGMRSGSVNLLPPADQLFLSQSEVIRDIAAQGGAVIVGRCADYVLQEKGPHVNVFVQAPMRSRIRRVMERHELDQKAAEALMLKTDKNRANYYFHFTGEKWGDRKCFDLVLSSAIGIEPSVNMITDYYLQVEASLQK</sequence>
<dbReference type="EC" id="2.7.4.25" evidence="1"/>
<organism evidence="1">
    <name type="scientific">bioreactor metagenome</name>
    <dbReference type="NCBI Taxonomy" id="1076179"/>
    <lineage>
        <taxon>unclassified sequences</taxon>
        <taxon>metagenomes</taxon>
        <taxon>ecological metagenomes</taxon>
    </lineage>
</organism>
<gene>
    <name evidence="1" type="primary">cmk_41</name>
    <name evidence="1" type="ORF">SDC9_86609</name>
</gene>
<dbReference type="InterPro" id="IPR027417">
    <property type="entry name" value="P-loop_NTPase"/>
</dbReference>
<dbReference type="GO" id="GO:0016301">
    <property type="term" value="F:kinase activity"/>
    <property type="evidence" value="ECO:0007669"/>
    <property type="project" value="UniProtKB-KW"/>
</dbReference>
<keyword evidence="1" id="KW-0418">Kinase</keyword>
<name>A0A644ZGF0_9ZZZZ</name>
<protein>
    <submittedName>
        <fullName evidence="1">Cytidylate kinase</fullName>
        <ecNumber evidence="1">2.7.4.25</ecNumber>
    </submittedName>
</protein>
<reference evidence="1" key="1">
    <citation type="submission" date="2019-08" db="EMBL/GenBank/DDBJ databases">
        <authorList>
            <person name="Kucharzyk K."/>
            <person name="Murdoch R.W."/>
            <person name="Higgins S."/>
            <person name="Loffler F."/>
        </authorList>
    </citation>
    <scope>NUCLEOTIDE SEQUENCE</scope>
</reference>
<dbReference type="Gene3D" id="3.40.50.300">
    <property type="entry name" value="P-loop containing nucleotide triphosphate hydrolases"/>
    <property type="match status" value="1"/>
</dbReference>
<evidence type="ECO:0000313" key="1">
    <source>
        <dbReference type="EMBL" id="MPM39972.1"/>
    </source>
</evidence>
<dbReference type="AlphaFoldDB" id="A0A644ZGF0"/>
<dbReference type="Pfam" id="PF13189">
    <property type="entry name" value="Cytidylate_kin2"/>
    <property type="match status" value="1"/>
</dbReference>
<proteinExistence type="predicted"/>
<dbReference type="EMBL" id="VSSQ01008831">
    <property type="protein sequence ID" value="MPM39972.1"/>
    <property type="molecule type" value="Genomic_DNA"/>
</dbReference>